<keyword evidence="4" id="KW-0597">Phosphoprotein</keyword>
<comment type="subcellular location">
    <subcellularLocation>
        <location evidence="2">Membrane</location>
    </subcellularLocation>
</comment>
<keyword evidence="8 11" id="KW-1133">Transmembrane helix</keyword>
<gene>
    <name evidence="14" type="ORF">CAter282_3276</name>
</gene>
<dbReference type="Gene3D" id="1.10.287.130">
    <property type="match status" value="1"/>
</dbReference>
<evidence type="ECO:0000256" key="9">
    <source>
        <dbReference type="ARBA" id="ARBA00023012"/>
    </source>
</evidence>
<dbReference type="RefSeq" id="WP_061534090.1">
    <property type="nucleotide sequence ID" value="NZ_CP013233.1"/>
</dbReference>
<dbReference type="PATRIC" id="fig|279058.17.peg.3560"/>
<evidence type="ECO:0000256" key="2">
    <source>
        <dbReference type="ARBA" id="ARBA00004370"/>
    </source>
</evidence>
<dbReference type="InterPro" id="IPR013727">
    <property type="entry name" value="2CSK_N"/>
</dbReference>
<sequence length="476" mass="52656">MPINSLRIQLLAWLLVPLILFVAFNTWVTYSNAVDMATVVHDRMLLGSARIIAEQIRYEDEAVQVVIPPAALELFQSDSHDRVYYRVVAANGTLLAGQPDLPVSPRMRRNEESQYFNATFRGDPVRIVAFSQPVFGAPEQGPVLIEVAQTQHSYKTLSDRMWEHTMQQQLAILVLVGALLLLGLRHGLAPMMRLRDRVQRRKPGTLEALDTAPVPAELAPLVHAINDYVQRLDDHMSAHGRFIANASHQLRTPLALLNTQVSYGLRSSDVEGKDAALRAINKGVQHGIRLVNQLLTLSNAETGIGRPLRQTDVNLIEIVQVVLEELATLAQTKHIDLGFEFDCTSVMVHATPSMLEELVANLIDNALRYTPAGGRVTVAVTSGEQRVLLRVEDNGPGIPATERQHVFERFYRLNEERSDGSGLGLAIVREIALASNAEIALSDPQQGHGLIVTVSFPIAENTNRTMDPAQYSQQNP</sequence>
<evidence type="ECO:0000256" key="11">
    <source>
        <dbReference type="SAM" id="Phobius"/>
    </source>
</evidence>
<dbReference type="GO" id="GO:0005886">
    <property type="term" value="C:plasma membrane"/>
    <property type="evidence" value="ECO:0007669"/>
    <property type="project" value="TreeGrafter"/>
</dbReference>
<evidence type="ECO:0000256" key="3">
    <source>
        <dbReference type="ARBA" id="ARBA00012438"/>
    </source>
</evidence>
<evidence type="ECO:0000256" key="6">
    <source>
        <dbReference type="ARBA" id="ARBA00022692"/>
    </source>
</evidence>
<dbReference type="PANTHER" id="PTHR45436:SF1">
    <property type="entry name" value="SENSOR PROTEIN QSEC"/>
    <property type="match status" value="1"/>
</dbReference>
<keyword evidence="10 11" id="KW-0472">Membrane</keyword>
<evidence type="ECO:0000259" key="13">
    <source>
        <dbReference type="PROSITE" id="PS50885"/>
    </source>
</evidence>
<dbReference type="InterPro" id="IPR004358">
    <property type="entry name" value="Sig_transdc_His_kin-like_C"/>
</dbReference>
<dbReference type="SUPFAM" id="SSF47384">
    <property type="entry name" value="Homodimeric domain of signal transducing histidine kinase"/>
    <property type="match status" value="1"/>
</dbReference>
<feature type="domain" description="Histidine kinase" evidence="12">
    <location>
        <begin position="245"/>
        <end position="460"/>
    </location>
</feature>
<dbReference type="SMART" id="SM00388">
    <property type="entry name" value="HisKA"/>
    <property type="match status" value="1"/>
</dbReference>
<keyword evidence="7 14" id="KW-0418">Kinase</keyword>
<dbReference type="Pfam" id="PF02518">
    <property type="entry name" value="HATPase_c"/>
    <property type="match status" value="1"/>
</dbReference>
<evidence type="ECO:0000313" key="14">
    <source>
        <dbReference type="EMBL" id="AMP10973.1"/>
    </source>
</evidence>
<keyword evidence="15" id="KW-1185">Reference proteome</keyword>
<evidence type="ECO:0000256" key="4">
    <source>
        <dbReference type="ARBA" id="ARBA00022553"/>
    </source>
</evidence>
<dbReference type="InterPro" id="IPR036097">
    <property type="entry name" value="HisK_dim/P_sf"/>
</dbReference>
<dbReference type="InterPro" id="IPR003661">
    <property type="entry name" value="HisK_dim/P_dom"/>
</dbReference>
<dbReference type="EC" id="2.7.13.3" evidence="3"/>
<dbReference type="Pfam" id="PF00512">
    <property type="entry name" value="HisKA"/>
    <property type="match status" value="1"/>
</dbReference>
<evidence type="ECO:0000256" key="7">
    <source>
        <dbReference type="ARBA" id="ARBA00022777"/>
    </source>
</evidence>
<dbReference type="PROSITE" id="PS50109">
    <property type="entry name" value="HIS_KIN"/>
    <property type="match status" value="1"/>
</dbReference>
<dbReference type="PRINTS" id="PR00344">
    <property type="entry name" value="BCTRLSENSOR"/>
</dbReference>
<keyword evidence="9" id="KW-0902">Two-component regulatory system</keyword>
<dbReference type="SUPFAM" id="SSF55874">
    <property type="entry name" value="ATPase domain of HSP90 chaperone/DNA topoisomerase II/histidine kinase"/>
    <property type="match status" value="1"/>
</dbReference>
<feature type="transmembrane region" description="Helical" evidence="11">
    <location>
        <begin position="170"/>
        <end position="192"/>
    </location>
</feature>
<proteinExistence type="predicted"/>
<dbReference type="InterPro" id="IPR003594">
    <property type="entry name" value="HATPase_dom"/>
</dbReference>
<accession>A0A127QLS5</accession>
<comment type="catalytic activity">
    <reaction evidence="1">
        <text>ATP + protein L-histidine = ADP + protein N-phospho-L-histidine.</text>
        <dbReference type="EC" id="2.7.13.3"/>
    </reaction>
</comment>
<keyword evidence="5" id="KW-0808">Transferase</keyword>
<protein>
    <recommendedName>
        <fullName evidence="3">histidine kinase</fullName>
        <ecNumber evidence="3">2.7.13.3</ecNumber>
    </recommendedName>
</protein>
<dbReference type="CDD" id="cd00082">
    <property type="entry name" value="HisKA"/>
    <property type="match status" value="1"/>
</dbReference>
<evidence type="ECO:0000313" key="15">
    <source>
        <dbReference type="Proteomes" id="UP000071778"/>
    </source>
</evidence>
<dbReference type="CDD" id="cd00075">
    <property type="entry name" value="HATPase"/>
    <property type="match status" value="1"/>
</dbReference>
<dbReference type="InterPro" id="IPR005467">
    <property type="entry name" value="His_kinase_dom"/>
</dbReference>
<reference evidence="14 15" key="1">
    <citation type="submission" date="2015-11" db="EMBL/GenBank/DDBJ databases">
        <title>Exploring the genomic traits of fungus-feeding bacterial genus Collimonas.</title>
        <authorList>
            <person name="Song C."/>
            <person name="Schmidt R."/>
            <person name="de Jager V."/>
            <person name="Krzyzanowska D."/>
            <person name="Jongedijk E."/>
            <person name="Cankar K."/>
            <person name="Beekwilder J."/>
            <person name="van Veen A."/>
            <person name="de Boer W."/>
            <person name="van Veen J.A."/>
            <person name="Garbeva P."/>
        </authorList>
    </citation>
    <scope>NUCLEOTIDE SEQUENCE [LARGE SCALE GENOMIC DNA]</scope>
    <source>
        <strain evidence="14 15">Ter282</strain>
    </source>
</reference>
<evidence type="ECO:0000256" key="10">
    <source>
        <dbReference type="ARBA" id="ARBA00023136"/>
    </source>
</evidence>
<dbReference type="Gene3D" id="3.30.565.10">
    <property type="entry name" value="Histidine kinase-like ATPase, C-terminal domain"/>
    <property type="match status" value="1"/>
</dbReference>
<dbReference type="EMBL" id="CP013235">
    <property type="protein sequence ID" value="AMP10973.1"/>
    <property type="molecule type" value="Genomic_DNA"/>
</dbReference>
<name>A0A127QLS5_9BURK</name>
<dbReference type="InterPro" id="IPR036890">
    <property type="entry name" value="HATPase_C_sf"/>
</dbReference>
<dbReference type="OrthoDB" id="8554694at2"/>
<dbReference type="AlphaFoldDB" id="A0A127QLS5"/>
<evidence type="ECO:0000256" key="1">
    <source>
        <dbReference type="ARBA" id="ARBA00000085"/>
    </source>
</evidence>
<dbReference type="InterPro" id="IPR050428">
    <property type="entry name" value="TCS_sensor_his_kinase"/>
</dbReference>
<dbReference type="GO" id="GO:0000155">
    <property type="term" value="F:phosphorelay sensor kinase activity"/>
    <property type="evidence" value="ECO:0007669"/>
    <property type="project" value="InterPro"/>
</dbReference>
<dbReference type="PROSITE" id="PS50885">
    <property type="entry name" value="HAMP"/>
    <property type="match status" value="1"/>
</dbReference>
<dbReference type="SMART" id="SM00387">
    <property type="entry name" value="HATPase_c"/>
    <property type="match status" value="1"/>
</dbReference>
<evidence type="ECO:0000256" key="5">
    <source>
        <dbReference type="ARBA" id="ARBA00022679"/>
    </source>
</evidence>
<dbReference type="Pfam" id="PF08521">
    <property type="entry name" value="2CSK_N"/>
    <property type="match status" value="1"/>
</dbReference>
<evidence type="ECO:0000256" key="8">
    <source>
        <dbReference type="ARBA" id="ARBA00022989"/>
    </source>
</evidence>
<feature type="domain" description="HAMP" evidence="13">
    <location>
        <begin position="185"/>
        <end position="237"/>
    </location>
</feature>
<dbReference type="PANTHER" id="PTHR45436">
    <property type="entry name" value="SENSOR HISTIDINE KINASE YKOH"/>
    <property type="match status" value="1"/>
</dbReference>
<dbReference type="InterPro" id="IPR003660">
    <property type="entry name" value="HAMP_dom"/>
</dbReference>
<organism evidence="14 15">
    <name type="scientific">Collimonas arenae</name>
    <dbReference type="NCBI Taxonomy" id="279058"/>
    <lineage>
        <taxon>Bacteria</taxon>
        <taxon>Pseudomonadati</taxon>
        <taxon>Pseudomonadota</taxon>
        <taxon>Betaproteobacteria</taxon>
        <taxon>Burkholderiales</taxon>
        <taxon>Oxalobacteraceae</taxon>
        <taxon>Collimonas</taxon>
    </lineage>
</organism>
<evidence type="ECO:0000259" key="12">
    <source>
        <dbReference type="PROSITE" id="PS50109"/>
    </source>
</evidence>
<dbReference type="Proteomes" id="UP000071778">
    <property type="component" value="Chromosome"/>
</dbReference>
<keyword evidence="6 11" id="KW-0812">Transmembrane</keyword>